<gene>
    <name evidence="4" type="primary">LOC117642098</name>
</gene>
<evidence type="ECO:0000313" key="4">
    <source>
        <dbReference type="RefSeq" id="XP_034235825.1"/>
    </source>
</evidence>
<feature type="coiled-coil region" evidence="1">
    <location>
        <begin position="1460"/>
        <end position="1535"/>
    </location>
</feature>
<dbReference type="KEGG" id="tpal:117642098"/>
<dbReference type="InParanoid" id="A0A6P8YG00"/>
<feature type="coiled-coil region" evidence="1">
    <location>
        <begin position="1191"/>
        <end position="1416"/>
    </location>
</feature>
<reference evidence="4" key="1">
    <citation type="submission" date="2025-08" db="UniProtKB">
        <authorList>
            <consortium name="RefSeq"/>
        </authorList>
    </citation>
    <scope>IDENTIFICATION</scope>
    <source>
        <tissue evidence="4">Total insect</tissue>
    </source>
</reference>
<feature type="compositionally biased region" description="Polar residues" evidence="2">
    <location>
        <begin position="2178"/>
        <end position="2191"/>
    </location>
</feature>
<proteinExistence type="predicted"/>
<dbReference type="GeneID" id="117642098"/>
<protein>
    <submittedName>
        <fullName evidence="4">Leucine-rich repeat-containing protein DDB_G0290503 isoform X1</fullName>
    </submittedName>
</protein>
<feature type="coiled-coil region" evidence="1">
    <location>
        <begin position="815"/>
        <end position="1109"/>
    </location>
</feature>
<feature type="region of interest" description="Disordered" evidence="2">
    <location>
        <begin position="1938"/>
        <end position="1975"/>
    </location>
</feature>
<dbReference type="PANTHER" id="PTHR46753:SF3">
    <property type="entry name" value="PDZ DOMAIN-CONTAINING PROTEIN"/>
    <property type="match status" value="1"/>
</dbReference>
<dbReference type="Proteomes" id="UP000515158">
    <property type="component" value="Unplaced"/>
</dbReference>
<keyword evidence="3" id="KW-1185">Reference proteome</keyword>
<evidence type="ECO:0000256" key="1">
    <source>
        <dbReference type="SAM" id="Coils"/>
    </source>
</evidence>
<evidence type="ECO:0000313" key="3">
    <source>
        <dbReference type="Proteomes" id="UP000515158"/>
    </source>
</evidence>
<feature type="coiled-coil region" evidence="1">
    <location>
        <begin position="1751"/>
        <end position="1811"/>
    </location>
</feature>
<name>A0A6P8YG00_THRPL</name>
<feature type="region of interest" description="Disordered" evidence="2">
    <location>
        <begin position="2149"/>
        <end position="2191"/>
    </location>
</feature>
<dbReference type="PANTHER" id="PTHR46753">
    <property type="entry name" value="FYVE AND COILED-COIL DOMAIN-CONTAINING PROTEIN 1"/>
    <property type="match status" value="1"/>
</dbReference>
<dbReference type="Gene3D" id="1.10.287.1490">
    <property type="match status" value="1"/>
</dbReference>
<feature type="coiled-coil region" evidence="1">
    <location>
        <begin position="385"/>
        <end position="786"/>
    </location>
</feature>
<sequence>MKSVWKKLVLKWLNCFGVDSVKKVNDVRERDFLKALPSRSVSENNNEPFKQLLLFLHEHYPKYDSRLLDHTDVSWTQEEDLYLIASLLLLHASIFDPSQTFQQNATSMLNGAEQNLIVRFLQGAMCFEQQLTRQKLMDCIEALDCEDVTMGNTLTVPKRRSLNLTSSPASNVKAPLEEFLSSPVARQKRLSVGTRDRVLRLEVNLEQEQTEKQDLQEQVKKQQSQIADLVKKYQDKLEEIKVLQEDLRKAEEGHEELNVLKGFEKEEKLRLCQSLSDSEKYVQKLEDDIELRKTNEDLLKQKLLAAEERSSEVAAILKVTRDELGILKQQISEQTEENAELRLRCSQLERDYNQIQVLSPRRPSLAPLSPSPAPESLGFILEKEMMEKENENIQLQNNIKDLTSELQKLKEAYFELEKSHDATLLSQKKFEIRIENLQKSIDKTTEELFTCRSEKEDINSRFSEMCRAKEILEAKVKEINAEKDTLSNVQTSLEKSNRDLEVQLALLTAKLTIAEEREQEQCEFAQEKIAQLSSANQKISEMEFELKKSMKSQEAIEQQLNDVKKKLSVAKNAELEKIDLEEQVNTLRNLNEDLEKKMEHSLSAQMNLEKRLQNVSEERKAFEAQLEDVLQKRNDLSASIHKITAEKAKVVAENTALLKEKVQWEVQLQGALKNAQEAKDQAAQEASQKKVTTDKLDEVLASNEVLNSLLSIATQQESDLNQKIEQITKQKKSVENQLSCILKEKDKLELSLQEQSSKVNKISEENDSLNQNLSAKAIEAENLRSNLSLLSSVKENLQTLLDSETAEKQTLCCQLAAVRHKMELESNEVAQLRSELKELHQLCKDKTSAITDLEMEKNDLEDDLAHYVSSLNATTQENLSLKAELSSLKEDKDKISLECRSVTEHLSDLEQKYEQLNFTLSSATNEKESLLAQLSTRTKQKEEALSKLEDFQIKLSDLEKQLAELKGVNKEQEQQLSSQSVEMAKLLEEHGRDREELSKRVSGLQDECEEKCQQLSILRQDLVELQTTSENVKAENQKLMEEGQIILNNKCALEEEVAKYISQVEILTQEKQSMLEQFLTSQAEKEEALKSVKNNNKTLSSELQSEREVKEGLLSDLQTKDGIILELQKSGDIKEKELSSYQEKLSIAKQEKDTLQEELCSLLSKNQALSSSLDLLTVQKSEKETEYLTLTEELSNKAKSLAEEVQRLSSDKQMLEKNIVENNGALESIKSLEAQLSDKTVLISELEDRLKANETEAREELSRTVKSLEAQLSDKTVLISELEDKLKANETEAQGELSRTVKSLEEQLSEKTVLISELEERLRAFEVKREQEERDMNQSKESLEKMHNKIQELSNKLQAANQQQKELFDSAEVNRKQMDRQIEELQGSIEVKEDLLSETQKCVEKLRSERDTLKELLSVKDQIISCHKATASSLERQSSDELDVAMKLLEGELHTSQSASEKMAQDLKEVQKNFDEEKKNLLIALEEAQSTAKSYQKEAVELKQQLFAPQGRTEMSELQQEEQQWQMSRVKHQQQFQFESMMTQKIDVEEHLSQLREIIKEVSRTCDNLFAALPTNCDAVHEVTIMRKEVEMKLRAVDKKYADSLCDIISLAHEMLRKSKKQTQDSFADSQSDSMEPLISPENSNIEDRVTKSCEAMTSLICDVRSAINSCKFLIERCESFLKAQTRESLRIKTSISKDSMEDVVCENSNHSNGSRDIIPAPIEPSMQKVLGNSSSNKNNALKDTSLFGGSASLEEAYSLMKESHEELQKQVADLHKQIEESKLSSLRPNNHEMELAVAKLQEKVNVLSERPTQKELEDKLKELHVHYSSKLETMKIKMKQIVKDEVEKVEEEKRESEKEIVAKYSKRITEFEEHVQQLSAQLWKLGEKLLQEQQDHKNAEKELSALKERQRQYLMTKQRTQSLDRLDVILQGANSGKSSSQLKRRCNSQVTQGGLASSKVHPKRDLSPDDVDEGAAKRSTMMAPASMGLAFPEEDEDGEMFNNDYLAELKEGRCRVPLDGSRLSELQYRNSLCPPHLKSSYPVETQFHDTQSCKDEDIKGPETRARRPGKDRGTTSYKKPGPPTPSKKAGRLSLQGKEDLTPRVAALREHNESLSSQGTGMLRVAKTTPSRLRALFTSSKVANAATLPATKRDESSNPATPTSKRLSIFKRTFGGNKENQNASSGYASFR</sequence>
<organism evidence="4">
    <name type="scientific">Thrips palmi</name>
    <name type="common">Melon thrips</name>
    <dbReference type="NCBI Taxonomy" id="161013"/>
    <lineage>
        <taxon>Eukaryota</taxon>
        <taxon>Metazoa</taxon>
        <taxon>Ecdysozoa</taxon>
        <taxon>Arthropoda</taxon>
        <taxon>Hexapoda</taxon>
        <taxon>Insecta</taxon>
        <taxon>Pterygota</taxon>
        <taxon>Neoptera</taxon>
        <taxon>Paraneoptera</taxon>
        <taxon>Thysanoptera</taxon>
        <taxon>Terebrantia</taxon>
        <taxon>Thripoidea</taxon>
        <taxon>Thripidae</taxon>
        <taxon>Thrips</taxon>
    </lineage>
</organism>
<feature type="coiled-coil region" evidence="1">
    <location>
        <begin position="198"/>
        <end position="260"/>
    </location>
</feature>
<feature type="compositionally biased region" description="Polar residues" evidence="2">
    <location>
        <begin position="1938"/>
        <end position="1956"/>
    </location>
</feature>
<dbReference type="FunCoup" id="A0A6P8YG00">
    <property type="interactions" value="105"/>
</dbReference>
<dbReference type="RefSeq" id="XP_034235825.1">
    <property type="nucleotide sequence ID" value="XM_034379934.1"/>
</dbReference>
<keyword evidence="1" id="KW-0175">Coiled coil</keyword>
<feature type="region of interest" description="Disordered" evidence="2">
    <location>
        <begin position="2049"/>
        <end position="2098"/>
    </location>
</feature>
<evidence type="ECO:0000256" key="2">
    <source>
        <dbReference type="SAM" id="MobiDB-lite"/>
    </source>
</evidence>
<feature type="compositionally biased region" description="Basic and acidic residues" evidence="2">
    <location>
        <begin position="2052"/>
        <end position="2074"/>
    </location>
</feature>
<feature type="compositionally biased region" description="Polar residues" evidence="2">
    <location>
        <begin position="1624"/>
        <end position="1634"/>
    </location>
</feature>
<accession>A0A6P8YG00</accession>
<feature type="region of interest" description="Disordered" evidence="2">
    <location>
        <begin position="1622"/>
        <end position="1642"/>
    </location>
</feature>
<dbReference type="OrthoDB" id="2436455at2759"/>
<feature type="coiled-coil region" evidence="1">
    <location>
        <begin position="317"/>
        <end position="358"/>
    </location>
</feature>
<feature type="compositionally biased region" description="Polar residues" evidence="2">
    <location>
        <begin position="2157"/>
        <end position="2166"/>
    </location>
</feature>
<feature type="coiled-coil region" evidence="1">
    <location>
        <begin position="1840"/>
        <end position="1917"/>
    </location>
</feature>